<reference evidence="3" key="1">
    <citation type="journal article" date="2020" name="mSystems">
        <title>Genome- and Community-Level Interaction Insights into Carbon Utilization and Element Cycling Functions of Hydrothermarchaeota in Hydrothermal Sediment.</title>
        <authorList>
            <person name="Zhou Z."/>
            <person name="Liu Y."/>
            <person name="Xu W."/>
            <person name="Pan J."/>
            <person name="Luo Z.H."/>
            <person name="Li M."/>
        </authorList>
    </citation>
    <scope>NUCLEOTIDE SEQUENCE [LARGE SCALE GENOMIC DNA]</scope>
    <source>
        <strain evidence="3">HyVt-483</strain>
    </source>
</reference>
<sequence length="271" mass="30842">MGTKTVSFNPWVEGDINFFQFTGLTPEVLSALEAAEAVILPQTVSPEFYFFVRRLGKRVFPNYDLRFSFPGKIGQILLFRALSLPYPETLCVPRICAFGPHPGAAEIRLPEPPFVVKGNHGHEGREIFLVREASDWEEALSRLRDWEASGRFGFLIQEYLPWDYDLRVVVIGKRRLCFWRRGGFRKNLVQEGEAVECPDPDLEARALSVVERLCEASGLNLMAVDLLFRPETGEVFLNEINFVFGMRLIGGEERFRGYLSEAVAEFLKANS</sequence>
<gene>
    <name evidence="3" type="ORF">ENJ40_09595</name>
</gene>
<dbReference type="Proteomes" id="UP000886043">
    <property type="component" value="Unassembled WGS sequence"/>
</dbReference>
<dbReference type="AlphaFoldDB" id="A0A7C3CZM6"/>
<dbReference type="InterPro" id="IPR011761">
    <property type="entry name" value="ATP-grasp"/>
</dbReference>
<protein>
    <submittedName>
        <fullName evidence="3">Glutathione synthase</fullName>
    </submittedName>
</protein>
<dbReference type="PANTHER" id="PTHR21621">
    <property type="entry name" value="RIBOSOMAL PROTEIN S6 MODIFICATION PROTEIN"/>
    <property type="match status" value="1"/>
</dbReference>
<dbReference type="GO" id="GO:0005737">
    <property type="term" value="C:cytoplasm"/>
    <property type="evidence" value="ECO:0007669"/>
    <property type="project" value="TreeGrafter"/>
</dbReference>
<evidence type="ECO:0000259" key="2">
    <source>
        <dbReference type="PROSITE" id="PS50975"/>
    </source>
</evidence>
<evidence type="ECO:0000313" key="3">
    <source>
        <dbReference type="EMBL" id="HFC98688.1"/>
    </source>
</evidence>
<dbReference type="PANTHER" id="PTHR21621:SF0">
    <property type="entry name" value="BETA-CITRYLGLUTAMATE SYNTHASE B-RELATED"/>
    <property type="match status" value="1"/>
</dbReference>
<dbReference type="GO" id="GO:0005524">
    <property type="term" value="F:ATP binding"/>
    <property type="evidence" value="ECO:0007669"/>
    <property type="project" value="UniProtKB-UniRule"/>
</dbReference>
<dbReference type="GO" id="GO:0046872">
    <property type="term" value="F:metal ion binding"/>
    <property type="evidence" value="ECO:0007669"/>
    <property type="project" value="InterPro"/>
</dbReference>
<keyword evidence="1" id="KW-0547">Nucleotide-binding</keyword>
<feature type="domain" description="ATP-grasp" evidence="2">
    <location>
        <begin position="76"/>
        <end position="268"/>
    </location>
</feature>
<dbReference type="GO" id="GO:0009432">
    <property type="term" value="P:SOS response"/>
    <property type="evidence" value="ECO:0007669"/>
    <property type="project" value="TreeGrafter"/>
</dbReference>
<dbReference type="PROSITE" id="PS50975">
    <property type="entry name" value="ATP_GRASP"/>
    <property type="match status" value="1"/>
</dbReference>
<dbReference type="Pfam" id="PF08443">
    <property type="entry name" value="RimK"/>
    <property type="match status" value="1"/>
</dbReference>
<comment type="caution">
    <text evidence="3">The sequence shown here is derived from an EMBL/GenBank/DDBJ whole genome shotgun (WGS) entry which is preliminary data.</text>
</comment>
<name>A0A7C3CZM6_9BACT</name>
<dbReference type="Gene3D" id="3.30.470.20">
    <property type="entry name" value="ATP-grasp fold, B domain"/>
    <property type="match status" value="1"/>
</dbReference>
<dbReference type="GO" id="GO:0018169">
    <property type="term" value="F:ribosomal S6-glutamic acid ligase activity"/>
    <property type="evidence" value="ECO:0007669"/>
    <property type="project" value="TreeGrafter"/>
</dbReference>
<accession>A0A7C3CZM6</accession>
<dbReference type="InterPro" id="IPR013651">
    <property type="entry name" value="ATP-grasp_RimK-type"/>
</dbReference>
<keyword evidence="1" id="KW-0067">ATP-binding</keyword>
<dbReference type="SUPFAM" id="SSF56059">
    <property type="entry name" value="Glutathione synthetase ATP-binding domain-like"/>
    <property type="match status" value="1"/>
</dbReference>
<evidence type="ECO:0000256" key="1">
    <source>
        <dbReference type="PROSITE-ProRule" id="PRU00409"/>
    </source>
</evidence>
<dbReference type="EMBL" id="DRMH01000132">
    <property type="protein sequence ID" value="HFC98688.1"/>
    <property type="molecule type" value="Genomic_DNA"/>
</dbReference>
<organism evidence="3">
    <name type="scientific">Thermosulfurimonas dismutans</name>
    <dbReference type="NCBI Taxonomy" id="999894"/>
    <lineage>
        <taxon>Bacteria</taxon>
        <taxon>Pseudomonadati</taxon>
        <taxon>Thermodesulfobacteriota</taxon>
        <taxon>Thermodesulfobacteria</taxon>
        <taxon>Thermodesulfobacteriales</taxon>
        <taxon>Thermodesulfobacteriaceae</taxon>
        <taxon>Thermosulfurimonas</taxon>
    </lineage>
</organism>
<proteinExistence type="predicted"/>